<dbReference type="RefSeq" id="WP_211337097.1">
    <property type="nucleotide sequence ID" value="NZ_QGHB01000001.1"/>
</dbReference>
<dbReference type="AlphaFoldDB" id="A0A316ICV6"/>
<comment type="caution">
    <text evidence="1">The sequence shown here is derived from an EMBL/GenBank/DDBJ whole genome shotgun (WGS) entry which is preliminary data.</text>
</comment>
<proteinExistence type="predicted"/>
<gene>
    <name evidence="1" type="ORF">C8D88_101216</name>
</gene>
<name>A0A316ICV6_9PSEU</name>
<protein>
    <submittedName>
        <fullName evidence="1">Uncharacterized protein</fullName>
    </submittedName>
</protein>
<accession>A0A316ICV6</accession>
<reference evidence="1 2" key="1">
    <citation type="submission" date="2018-05" db="EMBL/GenBank/DDBJ databases">
        <title>Genomic Encyclopedia of Type Strains, Phase IV (KMG-IV): sequencing the most valuable type-strain genomes for metagenomic binning, comparative biology and taxonomic classification.</title>
        <authorList>
            <person name="Goeker M."/>
        </authorList>
    </citation>
    <scope>NUCLEOTIDE SEQUENCE [LARGE SCALE GENOMIC DNA]</scope>
    <source>
        <strain evidence="1 2">DSM 45480</strain>
    </source>
</reference>
<dbReference type="EMBL" id="QGHB01000001">
    <property type="protein sequence ID" value="PWK90204.1"/>
    <property type="molecule type" value="Genomic_DNA"/>
</dbReference>
<evidence type="ECO:0000313" key="1">
    <source>
        <dbReference type="EMBL" id="PWK90204.1"/>
    </source>
</evidence>
<sequence>MTDWPAWDEGEYLEYLETERAHFAWAMQHYGGLPADEARQAAAEFYEYEAPDAPFRGLVFHDLAWKWAMERIMADCDHPCWRTHPVPEPPPDYPGYIAPESVPQPTATELDALRRKLRGT</sequence>
<dbReference type="Proteomes" id="UP000246005">
    <property type="component" value="Unassembled WGS sequence"/>
</dbReference>
<organism evidence="1 2">
    <name type="scientific">Lentzea atacamensis</name>
    <dbReference type="NCBI Taxonomy" id="531938"/>
    <lineage>
        <taxon>Bacteria</taxon>
        <taxon>Bacillati</taxon>
        <taxon>Actinomycetota</taxon>
        <taxon>Actinomycetes</taxon>
        <taxon>Pseudonocardiales</taxon>
        <taxon>Pseudonocardiaceae</taxon>
        <taxon>Lentzea</taxon>
    </lineage>
</organism>
<evidence type="ECO:0000313" key="2">
    <source>
        <dbReference type="Proteomes" id="UP000246005"/>
    </source>
</evidence>